<dbReference type="Proteomes" id="UP001304461">
    <property type="component" value="Unassembled WGS sequence"/>
</dbReference>
<dbReference type="EMBL" id="JAYGHX010000002">
    <property type="protein sequence ID" value="MEA5390608.1"/>
    <property type="molecule type" value="Genomic_DNA"/>
</dbReference>
<dbReference type="RefSeq" id="WP_323304691.1">
    <property type="nucleotide sequence ID" value="NZ_JAYGHX010000002.1"/>
</dbReference>
<accession>A0ABU5RS79</accession>
<name>A0ABU5RS79_9CYAN</name>
<evidence type="ECO:0000313" key="2">
    <source>
        <dbReference type="Proteomes" id="UP001304461"/>
    </source>
</evidence>
<comment type="caution">
    <text evidence="1">The sequence shown here is derived from an EMBL/GenBank/DDBJ whole genome shotgun (WGS) entry which is preliminary data.</text>
</comment>
<reference evidence="1 2" key="1">
    <citation type="submission" date="2023-12" db="EMBL/GenBank/DDBJ databases">
        <title>Baltic Sea Cyanobacteria.</title>
        <authorList>
            <person name="Delbaje E."/>
            <person name="Fewer D.P."/>
            <person name="Shishido T.K."/>
        </authorList>
    </citation>
    <scope>NUCLEOTIDE SEQUENCE [LARGE SCALE GENOMIC DNA]</scope>
    <source>
        <strain evidence="1 2">UHCC 0139</strain>
    </source>
</reference>
<dbReference type="Pfam" id="PF06868">
    <property type="entry name" value="DUF1257"/>
    <property type="match status" value="1"/>
</dbReference>
<sequence>MSHLSILPTVLRDAEALAATLASLDLPWRWGGELVGFAGERQAVMLQLQLRDGQGLGWAHQDDGSLALVGDLQRLSRNTALQRLLGRITRAYAARAALQEAHLAVPTASIELRA</sequence>
<dbReference type="InterPro" id="IPR009666">
    <property type="entry name" value="Uncharacterised_Ycf35"/>
</dbReference>
<keyword evidence="2" id="KW-1185">Reference proteome</keyword>
<proteinExistence type="predicted"/>
<dbReference type="PANTHER" id="PTHR39638">
    <property type="entry name" value="YCF35"/>
    <property type="match status" value="1"/>
</dbReference>
<organism evidence="1 2">
    <name type="scientific">Cyanobium gracile UHCC 0139</name>
    <dbReference type="NCBI Taxonomy" id="3110308"/>
    <lineage>
        <taxon>Bacteria</taxon>
        <taxon>Bacillati</taxon>
        <taxon>Cyanobacteriota</taxon>
        <taxon>Cyanophyceae</taxon>
        <taxon>Synechococcales</taxon>
        <taxon>Prochlorococcaceae</taxon>
        <taxon>Cyanobium</taxon>
    </lineage>
</organism>
<evidence type="ECO:0000313" key="1">
    <source>
        <dbReference type="EMBL" id="MEA5390608.1"/>
    </source>
</evidence>
<gene>
    <name evidence="1" type="ORF">VB738_04950</name>
</gene>
<protein>
    <submittedName>
        <fullName evidence="1">DUF1257 domain-containing protein</fullName>
    </submittedName>
</protein>
<dbReference type="PANTHER" id="PTHR39638:SF2">
    <property type="entry name" value="YCF35"/>
    <property type="match status" value="1"/>
</dbReference>